<evidence type="ECO:0000313" key="2">
    <source>
        <dbReference type="EMBL" id="MBK7274918.1"/>
    </source>
</evidence>
<dbReference type="AlphaFoldDB" id="A0A935MBM5"/>
<comment type="caution">
    <text evidence="2">The sequence shown here is derived from an EMBL/GenBank/DDBJ whole genome shotgun (WGS) entry which is preliminary data.</text>
</comment>
<gene>
    <name evidence="2" type="ORF">IPI13_17875</name>
</gene>
<proteinExistence type="predicted"/>
<reference evidence="2 3" key="1">
    <citation type="submission" date="2020-10" db="EMBL/GenBank/DDBJ databases">
        <title>Connecting structure to function with the recovery of over 1000 high-quality activated sludge metagenome-assembled genomes encoding full-length rRNA genes using long-read sequencing.</title>
        <authorList>
            <person name="Singleton C.M."/>
            <person name="Petriglieri F."/>
            <person name="Kristensen J.M."/>
            <person name="Kirkegaard R.H."/>
            <person name="Michaelsen T.Y."/>
            <person name="Andersen M.H."/>
            <person name="Karst S.M."/>
            <person name="Dueholm M.S."/>
            <person name="Nielsen P.H."/>
            <person name="Albertsen M."/>
        </authorList>
    </citation>
    <scope>NUCLEOTIDE SEQUENCE [LARGE SCALE GENOMIC DNA]</scope>
    <source>
        <strain evidence="2">Ega_18-Q3-R5-49_MAXAC.001</strain>
    </source>
</reference>
<evidence type="ECO:0000256" key="1">
    <source>
        <dbReference type="SAM" id="Coils"/>
    </source>
</evidence>
<organism evidence="2 3">
    <name type="scientific">Candidatus Phosphoribacter hodrii</name>
    <dbReference type="NCBI Taxonomy" id="2953743"/>
    <lineage>
        <taxon>Bacteria</taxon>
        <taxon>Bacillati</taxon>
        <taxon>Actinomycetota</taxon>
        <taxon>Actinomycetes</taxon>
        <taxon>Micrococcales</taxon>
        <taxon>Dermatophilaceae</taxon>
        <taxon>Candidatus Phosphoribacter</taxon>
    </lineage>
</organism>
<evidence type="ECO:0000313" key="3">
    <source>
        <dbReference type="Proteomes" id="UP000726105"/>
    </source>
</evidence>
<accession>A0A935MBM5</accession>
<dbReference type="EMBL" id="JADJIB010000018">
    <property type="protein sequence ID" value="MBK7274918.1"/>
    <property type="molecule type" value="Genomic_DNA"/>
</dbReference>
<feature type="coiled-coil region" evidence="1">
    <location>
        <begin position="8"/>
        <end position="35"/>
    </location>
</feature>
<dbReference type="Proteomes" id="UP000726105">
    <property type="component" value="Unassembled WGS sequence"/>
</dbReference>
<name>A0A935MBM5_9MICO</name>
<keyword evidence="1" id="KW-0175">Coiled coil</keyword>
<protein>
    <submittedName>
        <fullName evidence="2">Uncharacterized protein</fullName>
    </submittedName>
</protein>
<sequence length="72" mass="7884">MTTRRTPTQMAQDALDTAQRKVERADARVQRAAVERDDAFAALARAMVERDYAAAHPLLRAVETAEAEGVTA</sequence>